<dbReference type="InterPro" id="IPR038109">
    <property type="entry name" value="DNA_bind_recomb_sf"/>
</dbReference>
<feature type="domain" description="Recombinase" evidence="2">
    <location>
        <begin position="43"/>
        <end position="169"/>
    </location>
</feature>
<name>A0A7X5HWE8_9FIRM</name>
<dbReference type="Pfam" id="PF13408">
    <property type="entry name" value="Zn_ribbon_recom"/>
    <property type="match status" value="1"/>
</dbReference>
<dbReference type="RefSeq" id="WP_162370637.1">
    <property type="nucleotide sequence ID" value="NZ_JAAEEH010000023.1"/>
</dbReference>
<dbReference type="AlphaFoldDB" id="A0A7X5HWE8"/>
<evidence type="ECO:0000259" key="2">
    <source>
        <dbReference type="PROSITE" id="PS51737"/>
    </source>
</evidence>
<protein>
    <recommendedName>
        <fullName evidence="2">Recombinase domain-containing protein</fullName>
    </recommendedName>
</protein>
<dbReference type="PROSITE" id="PS51737">
    <property type="entry name" value="RECOMBINASE_DNA_BIND"/>
    <property type="match status" value="1"/>
</dbReference>
<sequence>MQSEFILTMLAATAQEESRSISENISWATSKRFEQGEARFARILGYKKVKGKPWVIDEREASTVREIFRQYVEGNTPTEIANYLIRNNYVKVNGRRDWTNVAIISILKNEKYVGDVLCQKTYTEDYLTHKTRVNKGEKTQYLIQNNHEGIIDRETFDKVQKMLKPKSKGVKRGPSKRYDLTGRVACSECGANFHRYKTRGYVTWRCSNRRKSTRLCNMTSVRDEILLKALKKAFIEKHEIDPKSSGKRQIIKLMKNLQNTDVLRDGEQNRLRLELEKALFAESMAVLDNKDEKELKDHREAIEKTIAEKEVWWRLVDADDPYRKEALEELGKIKDATNPLKELYKQLDNIKFLRAWMTRIEAKSSFLFSITWVSGEETEVEASEGGDD</sequence>
<dbReference type="GO" id="GO:0003677">
    <property type="term" value="F:DNA binding"/>
    <property type="evidence" value="ECO:0007669"/>
    <property type="project" value="InterPro"/>
</dbReference>
<dbReference type="Pfam" id="PF07508">
    <property type="entry name" value="Recombinase"/>
    <property type="match status" value="1"/>
</dbReference>
<gene>
    <name evidence="3" type="ORF">GXN74_09175</name>
</gene>
<keyword evidence="4" id="KW-1185">Reference proteome</keyword>
<dbReference type="InterPro" id="IPR050639">
    <property type="entry name" value="SSR_resolvase"/>
</dbReference>
<dbReference type="PANTHER" id="PTHR30461:SF26">
    <property type="entry name" value="RESOLVASE HOMOLOG YNEB"/>
    <property type="match status" value="1"/>
</dbReference>
<evidence type="ECO:0000256" key="1">
    <source>
        <dbReference type="ARBA" id="ARBA00009913"/>
    </source>
</evidence>
<comment type="caution">
    <text evidence="3">The sequence shown here is derived from an EMBL/GenBank/DDBJ whole genome shotgun (WGS) entry which is preliminary data.</text>
</comment>
<dbReference type="Gene3D" id="3.90.1750.20">
    <property type="entry name" value="Putative Large Serine Recombinase, Chain B, Domain 2"/>
    <property type="match status" value="1"/>
</dbReference>
<organism evidence="3 4">
    <name type="scientific">Anaerotalea alkaliphila</name>
    <dbReference type="NCBI Taxonomy" id="2662126"/>
    <lineage>
        <taxon>Bacteria</taxon>
        <taxon>Bacillati</taxon>
        <taxon>Bacillota</taxon>
        <taxon>Clostridia</taxon>
        <taxon>Eubacteriales</taxon>
        <taxon>Anaerotalea</taxon>
    </lineage>
</organism>
<dbReference type="Proteomes" id="UP000461585">
    <property type="component" value="Unassembled WGS sequence"/>
</dbReference>
<dbReference type="EMBL" id="JAAEEH010000023">
    <property type="protein sequence ID" value="NDL67910.1"/>
    <property type="molecule type" value="Genomic_DNA"/>
</dbReference>
<proteinExistence type="inferred from homology"/>
<evidence type="ECO:0000313" key="4">
    <source>
        <dbReference type="Proteomes" id="UP000461585"/>
    </source>
</evidence>
<accession>A0A7X5HWE8</accession>
<reference evidence="3 4" key="1">
    <citation type="submission" date="2020-01" db="EMBL/GenBank/DDBJ databases">
        <title>Anaeroalcalibacter tamaniensis gen. nov., sp. nov., moderately halophilic strictly anaerobic fermenter bacterium from mud volcano of Taman peninsula.</title>
        <authorList>
            <person name="Frolova A."/>
            <person name="Merkel A.Y."/>
            <person name="Slobodkin A.I."/>
        </authorList>
    </citation>
    <scope>NUCLEOTIDE SEQUENCE [LARGE SCALE GENOMIC DNA]</scope>
    <source>
        <strain evidence="3 4">F-3ap</strain>
    </source>
</reference>
<dbReference type="InterPro" id="IPR025827">
    <property type="entry name" value="Zn_ribbon_recom_dom"/>
</dbReference>
<dbReference type="InterPro" id="IPR011109">
    <property type="entry name" value="DNA_bind_recombinase_dom"/>
</dbReference>
<dbReference type="PANTHER" id="PTHR30461">
    <property type="entry name" value="DNA-INVERTASE FROM LAMBDOID PROPHAGE"/>
    <property type="match status" value="1"/>
</dbReference>
<comment type="similarity">
    <text evidence="1">Belongs to the site-specific recombinase resolvase family.</text>
</comment>
<evidence type="ECO:0000313" key="3">
    <source>
        <dbReference type="EMBL" id="NDL67910.1"/>
    </source>
</evidence>
<dbReference type="GO" id="GO:0000150">
    <property type="term" value="F:DNA strand exchange activity"/>
    <property type="evidence" value="ECO:0007669"/>
    <property type="project" value="InterPro"/>
</dbReference>